<evidence type="ECO:0000256" key="1">
    <source>
        <dbReference type="ARBA" id="ARBA00004477"/>
    </source>
</evidence>
<reference evidence="11" key="1">
    <citation type="submission" date="2023-10" db="EMBL/GenBank/DDBJ databases">
        <authorList>
            <person name="Chen Y."/>
            <person name="Shah S."/>
            <person name="Dougan E. K."/>
            <person name="Thang M."/>
            <person name="Chan C."/>
        </authorList>
    </citation>
    <scope>NUCLEOTIDE SEQUENCE [LARGE SCALE GENOMIC DNA]</scope>
</reference>
<dbReference type="PANTHER" id="PTHR12317">
    <property type="entry name" value="DIACYLGLYCEROL O-ACYLTRANSFERASE"/>
    <property type="match status" value="1"/>
</dbReference>
<dbReference type="EMBL" id="CAUYUJ010001172">
    <property type="protein sequence ID" value="CAK0794617.1"/>
    <property type="molecule type" value="Genomic_DNA"/>
</dbReference>
<evidence type="ECO:0000256" key="10">
    <source>
        <dbReference type="ARBA" id="ARBA00023315"/>
    </source>
</evidence>
<comment type="similarity">
    <text evidence="2">Belongs to the diacylglycerol acyltransferase family.</text>
</comment>
<comment type="caution">
    <text evidence="11">The sequence shown here is derived from an EMBL/GenBank/DDBJ whole genome shotgun (WGS) entry which is preliminary data.</text>
</comment>
<keyword evidence="5" id="KW-0812">Transmembrane</keyword>
<proteinExistence type="inferred from homology"/>
<keyword evidence="3" id="KW-0444">Lipid biosynthesis</keyword>
<keyword evidence="7" id="KW-1133">Transmembrane helix</keyword>
<keyword evidence="10" id="KW-0012">Acyltransferase</keyword>
<organism evidence="11 12">
    <name type="scientific">Prorocentrum cordatum</name>
    <dbReference type="NCBI Taxonomy" id="2364126"/>
    <lineage>
        <taxon>Eukaryota</taxon>
        <taxon>Sar</taxon>
        <taxon>Alveolata</taxon>
        <taxon>Dinophyceae</taxon>
        <taxon>Prorocentrales</taxon>
        <taxon>Prorocentraceae</taxon>
        <taxon>Prorocentrum</taxon>
    </lineage>
</organism>
<evidence type="ECO:0000256" key="5">
    <source>
        <dbReference type="ARBA" id="ARBA00022692"/>
    </source>
</evidence>
<keyword evidence="9" id="KW-0472">Membrane</keyword>
<evidence type="ECO:0000256" key="8">
    <source>
        <dbReference type="ARBA" id="ARBA00023098"/>
    </source>
</evidence>
<keyword evidence="6" id="KW-0256">Endoplasmic reticulum</keyword>
<protein>
    <recommendedName>
        <fullName evidence="13">Acyltransferase</fullName>
    </recommendedName>
</protein>
<dbReference type="Proteomes" id="UP001189429">
    <property type="component" value="Unassembled WGS sequence"/>
</dbReference>
<gene>
    <name evidence="11" type="ORF">PCOR1329_LOCUS4535</name>
</gene>
<keyword evidence="4" id="KW-0808">Transferase</keyword>
<evidence type="ECO:0000313" key="11">
    <source>
        <dbReference type="EMBL" id="CAK0794617.1"/>
    </source>
</evidence>
<evidence type="ECO:0008006" key="13">
    <source>
        <dbReference type="Google" id="ProtNLM"/>
    </source>
</evidence>
<dbReference type="PANTHER" id="PTHR12317:SF63">
    <property type="entry name" value="DIACYLGLYCEROL O-ACYLTRANSFERASE 2"/>
    <property type="match status" value="1"/>
</dbReference>
<accession>A0ABN9PNI1</accession>
<evidence type="ECO:0000256" key="7">
    <source>
        <dbReference type="ARBA" id="ARBA00022989"/>
    </source>
</evidence>
<name>A0ABN9PNI1_9DINO</name>
<dbReference type="InterPro" id="IPR007130">
    <property type="entry name" value="DAGAT"/>
</dbReference>
<sequence>MTGWAALNGVKVKSEGGEGVSADKSKAYIYVWHPHGFISFVPSFLMGSMAVGGHPHGRPWFGTCIPLLFNIPILGEIFSLTNARPVDRKTIETLLKSGASVAIQPGGVKEQAATREDQEQAFFPAKLGFIKLAIQHGRPLMPLYLFGENQLYKRVGGLEKITKIIQRLTGMTLPIVTAKFGIPMAGLLPRATDVHIRWGNPVDVGEKEEIEEEDLHQQ</sequence>
<evidence type="ECO:0000256" key="4">
    <source>
        <dbReference type="ARBA" id="ARBA00022679"/>
    </source>
</evidence>
<evidence type="ECO:0000256" key="3">
    <source>
        <dbReference type="ARBA" id="ARBA00022516"/>
    </source>
</evidence>
<dbReference type="Pfam" id="PF03982">
    <property type="entry name" value="DAGAT"/>
    <property type="match status" value="1"/>
</dbReference>
<keyword evidence="12" id="KW-1185">Reference proteome</keyword>
<keyword evidence="8" id="KW-0443">Lipid metabolism</keyword>
<evidence type="ECO:0000256" key="2">
    <source>
        <dbReference type="ARBA" id="ARBA00005420"/>
    </source>
</evidence>
<comment type="subcellular location">
    <subcellularLocation>
        <location evidence="1">Endoplasmic reticulum membrane</location>
        <topology evidence="1">Multi-pass membrane protein</topology>
    </subcellularLocation>
</comment>
<evidence type="ECO:0000313" key="12">
    <source>
        <dbReference type="Proteomes" id="UP001189429"/>
    </source>
</evidence>
<evidence type="ECO:0000256" key="9">
    <source>
        <dbReference type="ARBA" id="ARBA00023136"/>
    </source>
</evidence>
<evidence type="ECO:0000256" key="6">
    <source>
        <dbReference type="ARBA" id="ARBA00022824"/>
    </source>
</evidence>
<dbReference type="SUPFAM" id="SSF69593">
    <property type="entry name" value="Glycerol-3-phosphate (1)-acyltransferase"/>
    <property type="match status" value="1"/>
</dbReference>